<evidence type="ECO:0000313" key="1">
    <source>
        <dbReference type="EMBL" id="MFB9838878.1"/>
    </source>
</evidence>
<accession>A0ABV5YW43</accession>
<evidence type="ECO:0000313" key="2">
    <source>
        <dbReference type="Proteomes" id="UP001589627"/>
    </source>
</evidence>
<evidence type="ECO:0008006" key="3">
    <source>
        <dbReference type="Google" id="ProtNLM"/>
    </source>
</evidence>
<dbReference type="EMBL" id="JBHLZP010000591">
    <property type="protein sequence ID" value="MFB9838878.1"/>
    <property type="molecule type" value="Genomic_DNA"/>
</dbReference>
<gene>
    <name evidence="1" type="ORF">ACFFNX_42700</name>
</gene>
<organism evidence="1 2">
    <name type="scientific">Actinoallomurus acaciae</name>
    <dbReference type="NCBI Taxonomy" id="502577"/>
    <lineage>
        <taxon>Bacteria</taxon>
        <taxon>Bacillati</taxon>
        <taxon>Actinomycetota</taxon>
        <taxon>Actinomycetes</taxon>
        <taxon>Streptosporangiales</taxon>
        <taxon>Thermomonosporaceae</taxon>
        <taxon>Actinoallomurus</taxon>
    </lineage>
</organism>
<comment type="caution">
    <text evidence="1">The sequence shown here is derived from an EMBL/GenBank/DDBJ whole genome shotgun (WGS) entry which is preliminary data.</text>
</comment>
<name>A0ABV5YW43_9ACTN</name>
<protein>
    <recommendedName>
        <fullName evidence="3">Transcriptional regulator</fullName>
    </recommendedName>
</protein>
<reference evidence="1 2" key="1">
    <citation type="submission" date="2024-09" db="EMBL/GenBank/DDBJ databases">
        <authorList>
            <person name="Sun Q."/>
            <person name="Mori K."/>
        </authorList>
    </citation>
    <scope>NUCLEOTIDE SEQUENCE [LARGE SCALE GENOMIC DNA]</scope>
    <source>
        <strain evidence="1 2">TBRC 0563</strain>
    </source>
</reference>
<proteinExistence type="predicted"/>
<sequence length="274" mass="29089">MSDLSNAAGRQHGLITSAQATRLGVTEAALAHLEESQLVKPLEWDVYQLAGSPLGPIHAYPYAAWLATAPDLFASERPEPAADVVLSHESACNVHGMGSLAIPFVTFTAPEEREAPRATRLTVAPLTAAEVTVSRGVPVTTPHRTILDLVRSHVDHDDVAEALTDAVQQDLVDLRALHDDLATLADEYGLPAKPPAFADRFLAELDAASLSLRNLRACAALRHPDQVAEVRRGVTRVLAEARGGTGAEDALAPEDDELSWDLAAEIVARTGTGA</sequence>
<keyword evidence="2" id="KW-1185">Reference proteome</keyword>
<dbReference type="Proteomes" id="UP001589627">
    <property type="component" value="Unassembled WGS sequence"/>
</dbReference>
<dbReference type="RefSeq" id="WP_378211963.1">
    <property type="nucleotide sequence ID" value="NZ_JBHLZP010000591.1"/>
</dbReference>